<dbReference type="Pfam" id="PF13462">
    <property type="entry name" value="Thioredoxin_4"/>
    <property type="match status" value="1"/>
</dbReference>
<keyword evidence="5" id="KW-1185">Reference proteome</keyword>
<feature type="region of interest" description="Disordered" evidence="1">
    <location>
        <begin position="1"/>
        <end position="26"/>
    </location>
</feature>
<protein>
    <submittedName>
        <fullName evidence="4">DsbA family protein</fullName>
    </submittedName>
</protein>
<sequence length="313" mass="33034">MSDGPSGLPPAGTPSGMSEVREGARERARELRELHKKQDRRRRWIIQGSVVGGVLVILVAIVLVLFSVAQPSGRGPANMLSDGIKIGTGFKAVKTPGLPVDSKPIPSATNSPDVIDIKVYVDYLCPNCGTFEQKNGEQLRAWVKSGAATVEIHPIAILTTKSAGTQYSLRAANAAACVAEYSPDHFFDFNDALFVDQPKEGTAGLDDSALIARARSAGVTDIGQVGKCITDHRFRGWVQGATTRALDGPIPGADIKAVASTPTIIVNGTQFKYTTAFDPNEFAQFVLQVAGDTFTKNPSPTPTPSSSASPTAG</sequence>
<evidence type="ECO:0000259" key="3">
    <source>
        <dbReference type="Pfam" id="PF13462"/>
    </source>
</evidence>
<comment type="caution">
    <text evidence="4">The sequence shown here is derived from an EMBL/GenBank/DDBJ whole genome shotgun (WGS) entry which is preliminary data.</text>
</comment>
<evidence type="ECO:0000313" key="4">
    <source>
        <dbReference type="EMBL" id="MFC5503175.1"/>
    </source>
</evidence>
<proteinExistence type="predicted"/>
<dbReference type="InterPro" id="IPR012336">
    <property type="entry name" value="Thioredoxin-like_fold"/>
</dbReference>
<dbReference type="Proteomes" id="UP001596039">
    <property type="component" value="Unassembled WGS sequence"/>
</dbReference>
<evidence type="ECO:0000256" key="2">
    <source>
        <dbReference type="SAM" id="Phobius"/>
    </source>
</evidence>
<keyword evidence="2" id="KW-1133">Transmembrane helix</keyword>
<evidence type="ECO:0000313" key="5">
    <source>
        <dbReference type="Proteomes" id="UP001596039"/>
    </source>
</evidence>
<keyword evidence="2" id="KW-0472">Membrane</keyword>
<organism evidence="4 5">
    <name type="scientific">Lysinimonas soli</name>
    <dbReference type="NCBI Taxonomy" id="1074233"/>
    <lineage>
        <taxon>Bacteria</taxon>
        <taxon>Bacillati</taxon>
        <taxon>Actinomycetota</taxon>
        <taxon>Actinomycetes</taxon>
        <taxon>Micrococcales</taxon>
        <taxon>Microbacteriaceae</taxon>
        <taxon>Lysinimonas</taxon>
    </lineage>
</organism>
<dbReference type="CDD" id="cd02972">
    <property type="entry name" value="DsbA_family"/>
    <property type="match status" value="1"/>
</dbReference>
<dbReference type="EMBL" id="JBHSMG010000003">
    <property type="protein sequence ID" value="MFC5503175.1"/>
    <property type="molecule type" value="Genomic_DNA"/>
</dbReference>
<reference evidence="5" key="1">
    <citation type="journal article" date="2019" name="Int. J. Syst. Evol. Microbiol.">
        <title>The Global Catalogue of Microorganisms (GCM) 10K type strain sequencing project: providing services to taxonomists for standard genome sequencing and annotation.</title>
        <authorList>
            <consortium name="The Broad Institute Genomics Platform"/>
            <consortium name="The Broad Institute Genome Sequencing Center for Infectious Disease"/>
            <person name="Wu L."/>
            <person name="Ma J."/>
        </authorList>
    </citation>
    <scope>NUCLEOTIDE SEQUENCE [LARGE SCALE GENOMIC DNA]</scope>
    <source>
        <strain evidence="5">CGMCC 4.6997</strain>
    </source>
</reference>
<name>A0ABW0NSV3_9MICO</name>
<feature type="compositionally biased region" description="Low complexity" evidence="1">
    <location>
        <begin position="304"/>
        <end position="313"/>
    </location>
</feature>
<dbReference type="Gene3D" id="3.40.30.10">
    <property type="entry name" value="Glutaredoxin"/>
    <property type="match status" value="1"/>
</dbReference>
<dbReference type="InterPro" id="IPR036249">
    <property type="entry name" value="Thioredoxin-like_sf"/>
</dbReference>
<accession>A0ABW0NSV3</accession>
<feature type="region of interest" description="Disordered" evidence="1">
    <location>
        <begin position="294"/>
        <end position="313"/>
    </location>
</feature>
<gene>
    <name evidence="4" type="ORF">ACFPJ4_13075</name>
</gene>
<feature type="domain" description="Thioredoxin-like fold" evidence="3">
    <location>
        <begin position="117"/>
        <end position="273"/>
    </location>
</feature>
<dbReference type="SUPFAM" id="SSF52833">
    <property type="entry name" value="Thioredoxin-like"/>
    <property type="match status" value="1"/>
</dbReference>
<dbReference type="RefSeq" id="WP_386740887.1">
    <property type="nucleotide sequence ID" value="NZ_JBHSMG010000003.1"/>
</dbReference>
<evidence type="ECO:0000256" key="1">
    <source>
        <dbReference type="SAM" id="MobiDB-lite"/>
    </source>
</evidence>
<keyword evidence="2" id="KW-0812">Transmembrane</keyword>
<feature type="transmembrane region" description="Helical" evidence="2">
    <location>
        <begin position="44"/>
        <end position="69"/>
    </location>
</feature>